<sequence length="328" mass="36780">MADEATPMTDTQDNKQAHGSKKNIFKLLRVKHVTGILSLASFVFSIPILASVTWLLYMKSYDCEWLFKLPRLQIGISIGLIFVFLICNGALFLRSRLPMVGIIVVMVPLTLMFTVGLALLGANSLESRKIPATPLWFRMKADDDGLWNNIKGCIYGVHVCQDLAASSKPVKSYDFDKKKLSSVESGCCLPPEECHMQYVNASFWQKDENGTDSWGNADCDAWSNERDVLCYNCQSCKDGYVKALQSKWSKLGVFLVSMAVFLITCHLALFLATMWELHFLIRRFHLIETGAHRGSNINPRGGARFDGLEYLIGRLREIHGGALGTEPR</sequence>
<dbReference type="InterPro" id="IPR044991">
    <property type="entry name" value="TET_plant"/>
</dbReference>
<evidence type="ECO:0000256" key="5">
    <source>
        <dbReference type="ARBA" id="ARBA00023136"/>
    </source>
</evidence>
<dbReference type="Proteomes" id="UP001472677">
    <property type="component" value="Unassembled WGS sequence"/>
</dbReference>
<comment type="similarity">
    <text evidence="2">Belongs to the tetraspanin (TM4SF) family.</text>
</comment>
<evidence type="ECO:0008006" key="9">
    <source>
        <dbReference type="Google" id="ProtNLM"/>
    </source>
</evidence>
<keyword evidence="4 6" id="KW-1133">Transmembrane helix</keyword>
<evidence type="ECO:0000313" key="8">
    <source>
        <dbReference type="Proteomes" id="UP001472677"/>
    </source>
</evidence>
<name>A0ABR2F1B8_9ROSI</name>
<evidence type="ECO:0000256" key="1">
    <source>
        <dbReference type="ARBA" id="ARBA00004141"/>
    </source>
</evidence>
<dbReference type="PANTHER" id="PTHR32191">
    <property type="entry name" value="TETRASPANIN-8-RELATED"/>
    <property type="match status" value="1"/>
</dbReference>
<dbReference type="Pfam" id="PF00335">
    <property type="entry name" value="Tetraspanin"/>
    <property type="match status" value="1"/>
</dbReference>
<evidence type="ECO:0000313" key="7">
    <source>
        <dbReference type="EMBL" id="KAK8568743.1"/>
    </source>
</evidence>
<accession>A0ABR2F1B8</accession>
<feature type="transmembrane region" description="Helical" evidence="6">
    <location>
        <begin position="36"/>
        <end position="57"/>
    </location>
</feature>
<organism evidence="7 8">
    <name type="scientific">Hibiscus sabdariffa</name>
    <name type="common">roselle</name>
    <dbReference type="NCBI Taxonomy" id="183260"/>
    <lineage>
        <taxon>Eukaryota</taxon>
        <taxon>Viridiplantae</taxon>
        <taxon>Streptophyta</taxon>
        <taxon>Embryophyta</taxon>
        <taxon>Tracheophyta</taxon>
        <taxon>Spermatophyta</taxon>
        <taxon>Magnoliopsida</taxon>
        <taxon>eudicotyledons</taxon>
        <taxon>Gunneridae</taxon>
        <taxon>Pentapetalae</taxon>
        <taxon>rosids</taxon>
        <taxon>malvids</taxon>
        <taxon>Malvales</taxon>
        <taxon>Malvaceae</taxon>
        <taxon>Malvoideae</taxon>
        <taxon>Hibiscus</taxon>
    </lineage>
</organism>
<proteinExistence type="inferred from homology"/>
<gene>
    <name evidence="7" type="ORF">V6N12_007285</name>
</gene>
<evidence type="ECO:0000256" key="3">
    <source>
        <dbReference type="ARBA" id="ARBA00022692"/>
    </source>
</evidence>
<keyword evidence="5 6" id="KW-0472">Membrane</keyword>
<feature type="transmembrane region" description="Helical" evidence="6">
    <location>
        <begin position="251"/>
        <end position="275"/>
    </location>
</feature>
<protein>
    <recommendedName>
        <fullName evidence="9">Tetraspanin-15</fullName>
    </recommendedName>
</protein>
<evidence type="ECO:0000256" key="6">
    <source>
        <dbReference type="SAM" id="Phobius"/>
    </source>
</evidence>
<feature type="transmembrane region" description="Helical" evidence="6">
    <location>
        <begin position="99"/>
        <end position="120"/>
    </location>
</feature>
<keyword evidence="3 6" id="KW-0812">Transmembrane</keyword>
<feature type="transmembrane region" description="Helical" evidence="6">
    <location>
        <begin position="69"/>
        <end position="93"/>
    </location>
</feature>
<comment type="subcellular location">
    <subcellularLocation>
        <location evidence="1">Membrane</location>
        <topology evidence="1">Multi-pass membrane protein</topology>
    </subcellularLocation>
</comment>
<keyword evidence="8" id="KW-1185">Reference proteome</keyword>
<evidence type="ECO:0000256" key="4">
    <source>
        <dbReference type="ARBA" id="ARBA00022989"/>
    </source>
</evidence>
<reference evidence="7 8" key="1">
    <citation type="journal article" date="2024" name="G3 (Bethesda)">
        <title>Genome assembly of Hibiscus sabdariffa L. provides insights into metabolisms of medicinal natural products.</title>
        <authorList>
            <person name="Kim T."/>
        </authorList>
    </citation>
    <scope>NUCLEOTIDE SEQUENCE [LARGE SCALE GENOMIC DNA]</scope>
    <source>
        <strain evidence="7">TK-2024</strain>
        <tissue evidence="7">Old leaves</tissue>
    </source>
</reference>
<dbReference type="EMBL" id="JBBPBM010000009">
    <property type="protein sequence ID" value="KAK8568743.1"/>
    <property type="molecule type" value="Genomic_DNA"/>
</dbReference>
<evidence type="ECO:0000256" key="2">
    <source>
        <dbReference type="ARBA" id="ARBA00006840"/>
    </source>
</evidence>
<comment type="caution">
    <text evidence="7">The sequence shown here is derived from an EMBL/GenBank/DDBJ whole genome shotgun (WGS) entry which is preliminary data.</text>
</comment>
<dbReference type="InterPro" id="IPR018499">
    <property type="entry name" value="Tetraspanin/Peripherin"/>
</dbReference>